<dbReference type="PROSITE" id="PS00356">
    <property type="entry name" value="HTH_LACI_1"/>
    <property type="match status" value="1"/>
</dbReference>
<dbReference type="InterPro" id="IPR010982">
    <property type="entry name" value="Lambda_DNA-bd_dom_sf"/>
</dbReference>
<dbReference type="PANTHER" id="PTHR30146:SF95">
    <property type="entry name" value="RIBOSE OPERON REPRESSOR"/>
    <property type="match status" value="1"/>
</dbReference>
<dbReference type="CDD" id="cd01392">
    <property type="entry name" value="HTH_LacI"/>
    <property type="match status" value="1"/>
</dbReference>
<dbReference type="EMBL" id="JAGIKX010000014">
    <property type="protein sequence ID" value="MBP2257811.1"/>
    <property type="molecule type" value="Genomic_DNA"/>
</dbReference>
<reference evidence="6 7" key="1">
    <citation type="submission" date="2021-03" db="EMBL/GenBank/DDBJ databases">
        <title>Genomic Encyclopedia of Type Strains, Phase IV (KMG-IV): sequencing the most valuable type-strain genomes for metagenomic binning, comparative biology and taxonomic classification.</title>
        <authorList>
            <person name="Goeker M."/>
        </authorList>
    </citation>
    <scope>NUCLEOTIDE SEQUENCE [LARGE SCALE GENOMIC DNA]</scope>
    <source>
        <strain evidence="6 7">DSM 25790</strain>
    </source>
</reference>
<keyword evidence="1" id="KW-0678">Repressor</keyword>
<dbReference type="PANTHER" id="PTHR30146">
    <property type="entry name" value="LACI-RELATED TRANSCRIPTIONAL REPRESSOR"/>
    <property type="match status" value="1"/>
</dbReference>
<name>A0ABS4S8J7_9BACI</name>
<comment type="caution">
    <text evidence="6">The sequence shown here is derived from an EMBL/GenBank/DDBJ whole genome shotgun (WGS) entry which is preliminary data.</text>
</comment>
<dbReference type="SUPFAM" id="SSF47413">
    <property type="entry name" value="lambda repressor-like DNA-binding domains"/>
    <property type="match status" value="1"/>
</dbReference>
<evidence type="ECO:0000256" key="4">
    <source>
        <dbReference type="ARBA" id="ARBA00023163"/>
    </source>
</evidence>
<dbReference type="InterPro" id="IPR001761">
    <property type="entry name" value="Peripla_BP/Lac1_sug-bd_dom"/>
</dbReference>
<evidence type="ECO:0000256" key="3">
    <source>
        <dbReference type="ARBA" id="ARBA00023125"/>
    </source>
</evidence>
<feature type="domain" description="HTH lacI-type" evidence="5">
    <location>
        <begin position="1"/>
        <end position="53"/>
    </location>
</feature>
<dbReference type="Pfam" id="PF00356">
    <property type="entry name" value="LacI"/>
    <property type="match status" value="1"/>
</dbReference>
<organism evidence="6 7">
    <name type="scientific">Virgibacillus alimentarius</name>
    <dbReference type="NCBI Taxonomy" id="698769"/>
    <lineage>
        <taxon>Bacteria</taxon>
        <taxon>Bacillati</taxon>
        <taxon>Bacillota</taxon>
        <taxon>Bacilli</taxon>
        <taxon>Bacillales</taxon>
        <taxon>Bacillaceae</taxon>
        <taxon>Virgibacillus</taxon>
    </lineage>
</organism>
<dbReference type="InterPro" id="IPR028082">
    <property type="entry name" value="Peripla_BP_I"/>
</dbReference>
<dbReference type="Proteomes" id="UP001519294">
    <property type="component" value="Unassembled WGS sequence"/>
</dbReference>
<keyword evidence="2" id="KW-0805">Transcription regulation</keyword>
<evidence type="ECO:0000259" key="5">
    <source>
        <dbReference type="PROSITE" id="PS50932"/>
    </source>
</evidence>
<dbReference type="CDD" id="cd06291">
    <property type="entry name" value="PBP1_Qymf-like"/>
    <property type="match status" value="1"/>
</dbReference>
<dbReference type="Pfam" id="PF00532">
    <property type="entry name" value="Peripla_BP_1"/>
    <property type="match status" value="1"/>
</dbReference>
<evidence type="ECO:0000313" key="7">
    <source>
        <dbReference type="Proteomes" id="UP001519294"/>
    </source>
</evidence>
<keyword evidence="7" id="KW-1185">Reference proteome</keyword>
<sequence length="329" mass="36884">MRDVAKFADVSVATVSRVINGKGDVNPETRKRVEQAIEYLHYKPNDVARTLFRGKSKMIALFVPDIMNPFFPELARAVEDVTNKYNYTFILCNTDGDLEKELTYIDTLQQKAVDGFIIVSSTITDEMLKKISVPIIALDRFFHSELASITVDNYQGGREATEYLQSIGCQRIAHLCGPESASNTMERLRGYMDVVRDTDWFLSSYLLSCNYNMEQAKVMTMEMLRNHPEIDGIFAANDVMAIGAMKAAEQLGIRIPEDLAVIGFDGISVGEATSPTLTTMAQPIYDMGTRAAEMLMEQIQTQVAPKTIETFPVHLLERESTKRKKVAHG</sequence>
<evidence type="ECO:0000256" key="1">
    <source>
        <dbReference type="ARBA" id="ARBA00022491"/>
    </source>
</evidence>
<protein>
    <submittedName>
        <fullName evidence="6">LacI family transcriptional regulator</fullName>
    </submittedName>
</protein>
<accession>A0ABS4S8J7</accession>
<dbReference type="SMART" id="SM00354">
    <property type="entry name" value="HTH_LACI"/>
    <property type="match status" value="1"/>
</dbReference>
<keyword evidence="3" id="KW-0238">DNA-binding</keyword>
<dbReference type="PROSITE" id="PS50932">
    <property type="entry name" value="HTH_LACI_2"/>
    <property type="match status" value="1"/>
</dbReference>
<gene>
    <name evidence="6" type="ORF">J2Z81_001765</name>
</gene>
<evidence type="ECO:0000256" key="2">
    <source>
        <dbReference type="ARBA" id="ARBA00023015"/>
    </source>
</evidence>
<dbReference type="RefSeq" id="WP_319023835.1">
    <property type="nucleotide sequence ID" value="NZ_JAGIKX010000014.1"/>
</dbReference>
<dbReference type="Gene3D" id="1.10.260.40">
    <property type="entry name" value="lambda repressor-like DNA-binding domains"/>
    <property type="match status" value="1"/>
</dbReference>
<keyword evidence="4" id="KW-0804">Transcription</keyword>
<dbReference type="InterPro" id="IPR000843">
    <property type="entry name" value="HTH_LacI"/>
</dbReference>
<evidence type="ECO:0000313" key="6">
    <source>
        <dbReference type="EMBL" id="MBP2257811.1"/>
    </source>
</evidence>
<dbReference type="SUPFAM" id="SSF53822">
    <property type="entry name" value="Periplasmic binding protein-like I"/>
    <property type="match status" value="1"/>
</dbReference>
<dbReference type="Gene3D" id="3.40.50.2300">
    <property type="match status" value="2"/>
</dbReference>
<proteinExistence type="predicted"/>